<evidence type="ECO:0000256" key="2">
    <source>
        <dbReference type="ARBA" id="ARBA00022475"/>
    </source>
</evidence>
<dbReference type="Pfam" id="PF01810">
    <property type="entry name" value="LysE"/>
    <property type="match status" value="1"/>
</dbReference>
<dbReference type="PANTHER" id="PTHR30086:SF20">
    <property type="entry name" value="ARGININE EXPORTER PROTEIN ARGO-RELATED"/>
    <property type="match status" value="1"/>
</dbReference>
<dbReference type="PIRSF" id="PIRSF006324">
    <property type="entry name" value="LeuE"/>
    <property type="match status" value="1"/>
</dbReference>
<evidence type="ECO:0000256" key="4">
    <source>
        <dbReference type="ARBA" id="ARBA00022989"/>
    </source>
</evidence>
<evidence type="ECO:0000256" key="3">
    <source>
        <dbReference type="ARBA" id="ARBA00022692"/>
    </source>
</evidence>
<feature type="transmembrane region" description="Helical" evidence="6">
    <location>
        <begin position="183"/>
        <end position="204"/>
    </location>
</feature>
<evidence type="ECO:0000313" key="7">
    <source>
        <dbReference type="EMBL" id="KYF55416.1"/>
    </source>
</evidence>
<evidence type="ECO:0000256" key="5">
    <source>
        <dbReference type="ARBA" id="ARBA00023136"/>
    </source>
</evidence>
<keyword evidence="4 6" id="KW-1133">Transmembrane helix</keyword>
<keyword evidence="5 6" id="KW-0472">Membrane</keyword>
<accession>A0A150PIG9</accession>
<organism evidence="7 8">
    <name type="scientific">Sorangium cellulosum</name>
    <name type="common">Polyangium cellulosum</name>
    <dbReference type="NCBI Taxonomy" id="56"/>
    <lineage>
        <taxon>Bacteria</taxon>
        <taxon>Pseudomonadati</taxon>
        <taxon>Myxococcota</taxon>
        <taxon>Polyangia</taxon>
        <taxon>Polyangiales</taxon>
        <taxon>Polyangiaceae</taxon>
        <taxon>Sorangium</taxon>
    </lineage>
</organism>
<dbReference type="GO" id="GO:0015171">
    <property type="term" value="F:amino acid transmembrane transporter activity"/>
    <property type="evidence" value="ECO:0007669"/>
    <property type="project" value="TreeGrafter"/>
</dbReference>
<name>A0A150PIG9_SORCE</name>
<feature type="transmembrane region" description="Helical" evidence="6">
    <location>
        <begin position="6"/>
        <end position="28"/>
    </location>
</feature>
<evidence type="ECO:0000256" key="1">
    <source>
        <dbReference type="ARBA" id="ARBA00004651"/>
    </source>
</evidence>
<keyword evidence="2" id="KW-1003">Cell membrane</keyword>
<dbReference type="EMBL" id="JELY01001542">
    <property type="protein sequence ID" value="KYF55416.1"/>
    <property type="molecule type" value="Genomic_DNA"/>
</dbReference>
<proteinExistence type="predicted"/>
<dbReference type="InterPro" id="IPR001123">
    <property type="entry name" value="LeuE-type"/>
</dbReference>
<gene>
    <name evidence="7" type="ORF">BE08_24325</name>
</gene>
<dbReference type="AlphaFoldDB" id="A0A150PIG9"/>
<feature type="transmembrane region" description="Helical" evidence="6">
    <location>
        <begin position="71"/>
        <end position="91"/>
    </location>
</feature>
<evidence type="ECO:0000313" key="8">
    <source>
        <dbReference type="Proteomes" id="UP000075420"/>
    </source>
</evidence>
<evidence type="ECO:0000256" key="6">
    <source>
        <dbReference type="SAM" id="Phobius"/>
    </source>
</evidence>
<keyword evidence="3 6" id="KW-0812">Transmembrane</keyword>
<feature type="transmembrane region" description="Helical" evidence="6">
    <location>
        <begin position="144"/>
        <end position="162"/>
    </location>
</feature>
<comment type="subcellular location">
    <subcellularLocation>
        <location evidence="1">Cell membrane</location>
        <topology evidence="1">Multi-pass membrane protein</topology>
    </subcellularLocation>
</comment>
<protein>
    <submittedName>
        <fullName evidence="7">Threonine transporter RhtB</fullName>
    </submittedName>
</protein>
<dbReference type="GO" id="GO:0005886">
    <property type="term" value="C:plasma membrane"/>
    <property type="evidence" value="ECO:0007669"/>
    <property type="project" value="UniProtKB-SubCell"/>
</dbReference>
<sequence>MSDSQVILFLITSLVVIVTPGQDMILVMSRSLAQGSSAGVVTAAGVSVGLLGHTMLAALGLGSLLMASGPLFLVLKLIGAAYLVYLGIALLRTRTATLGLTQKSTASLRKLFAEGAMSNLSNPKITVFYLAFLPQFVPTDAQHPTLLIIVLGAAFALLTFLVKGPVGYSAGVLSAWLRARPRALAGVYKTSGAVLVGLGVKLAFERRA</sequence>
<dbReference type="Proteomes" id="UP000075420">
    <property type="component" value="Unassembled WGS sequence"/>
</dbReference>
<comment type="caution">
    <text evidence="7">The sequence shown here is derived from an EMBL/GenBank/DDBJ whole genome shotgun (WGS) entry which is preliminary data.</text>
</comment>
<dbReference type="PANTHER" id="PTHR30086">
    <property type="entry name" value="ARGININE EXPORTER PROTEIN ARGO"/>
    <property type="match status" value="1"/>
</dbReference>
<feature type="transmembrane region" description="Helical" evidence="6">
    <location>
        <begin position="40"/>
        <end position="65"/>
    </location>
</feature>
<reference evidence="7 8" key="1">
    <citation type="submission" date="2014-02" db="EMBL/GenBank/DDBJ databases">
        <title>The small core and large imbalanced accessory genome model reveals a collaborative survival strategy of Sorangium cellulosum strains in nature.</title>
        <authorList>
            <person name="Han K."/>
            <person name="Peng R."/>
            <person name="Blom J."/>
            <person name="Li Y.-Z."/>
        </authorList>
    </citation>
    <scope>NUCLEOTIDE SEQUENCE [LARGE SCALE GENOMIC DNA]</scope>
    <source>
        <strain evidence="7 8">So0157-25</strain>
    </source>
</reference>